<protein>
    <submittedName>
        <fullName evidence="1">Uncharacterized protein</fullName>
    </submittedName>
</protein>
<evidence type="ECO:0000313" key="1">
    <source>
        <dbReference type="EMBL" id="CAH1443486.1"/>
    </source>
</evidence>
<name>A0AAU9NZR5_9ASTR</name>
<keyword evidence="2" id="KW-1185">Reference proteome</keyword>
<reference evidence="1 2" key="1">
    <citation type="submission" date="2022-01" db="EMBL/GenBank/DDBJ databases">
        <authorList>
            <person name="Xiong W."/>
            <person name="Schranz E."/>
        </authorList>
    </citation>
    <scope>NUCLEOTIDE SEQUENCE [LARGE SCALE GENOMIC DNA]</scope>
</reference>
<evidence type="ECO:0000313" key="2">
    <source>
        <dbReference type="Proteomes" id="UP001157418"/>
    </source>
</evidence>
<comment type="caution">
    <text evidence="1">The sequence shown here is derived from an EMBL/GenBank/DDBJ whole genome shotgun (WGS) entry which is preliminary data.</text>
</comment>
<dbReference type="AlphaFoldDB" id="A0AAU9NZR5"/>
<dbReference type="Proteomes" id="UP001157418">
    <property type="component" value="Unassembled WGS sequence"/>
</dbReference>
<sequence length="100" mass="10441">MKDKIIHLGDAESLTNKLKTIVREAGSLRNGGQNSKFMNGKARDTEEETRYEVGGLTYYRNRVASGCAANASAIAATADDVDVLSGGDSGASYVIGDPAG</sequence>
<dbReference type="EMBL" id="CAKMRJ010005465">
    <property type="protein sequence ID" value="CAH1443486.1"/>
    <property type="molecule type" value="Genomic_DNA"/>
</dbReference>
<accession>A0AAU9NZR5</accession>
<proteinExistence type="predicted"/>
<organism evidence="1 2">
    <name type="scientific">Lactuca virosa</name>
    <dbReference type="NCBI Taxonomy" id="75947"/>
    <lineage>
        <taxon>Eukaryota</taxon>
        <taxon>Viridiplantae</taxon>
        <taxon>Streptophyta</taxon>
        <taxon>Embryophyta</taxon>
        <taxon>Tracheophyta</taxon>
        <taxon>Spermatophyta</taxon>
        <taxon>Magnoliopsida</taxon>
        <taxon>eudicotyledons</taxon>
        <taxon>Gunneridae</taxon>
        <taxon>Pentapetalae</taxon>
        <taxon>asterids</taxon>
        <taxon>campanulids</taxon>
        <taxon>Asterales</taxon>
        <taxon>Asteraceae</taxon>
        <taxon>Cichorioideae</taxon>
        <taxon>Cichorieae</taxon>
        <taxon>Lactucinae</taxon>
        <taxon>Lactuca</taxon>
    </lineage>
</organism>
<gene>
    <name evidence="1" type="ORF">LVIROSA_LOCUS29394</name>
</gene>